<dbReference type="HOGENOM" id="CLU_128872_0_0_1"/>
<keyword evidence="3" id="KW-1185">Reference proteome</keyword>
<feature type="compositionally biased region" description="Polar residues" evidence="1">
    <location>
        <begin position="22"/>
        <end position="41"/>
    </location>
</feature>
<evidence type="ECO:0000313" key="3">
    <source>
        <dbReference type="Proteomes" id="UP000054538"/>
    </source>
</evidence>
<feature type="compositionally biased region" description="Polar residues" evidence="1">
    <location>
        <begin position="90"/>
        <end position="100"/>
    </location>
</feature>
<organism evidence="2 3">
    <name type="scientific">Paxillus rubicundulus Ve08.2h10</name>
    <dbReference type="NCBI Taxonomy" id="930991"/>
    <lineage>
        <taxon>Eukaryota</taxon>
        <taxon>Fungi</taxon>
        <taxon>Dikarya</taxon>
        <taxon>Basidiomycota</taxon>
        <taxon>Agaricomycotina</taxon>
        <taxon>Agaricomycetes</taxon>
        <taxon>Agaricomycetidae</taxon>
        <taxon>Boletales</taxon>
        <taxon>Paxilineae</taxon>
        <taxon>Paxillaceae</taxon>
        <taxon>Paxillus</taxon>
    </lineage>
</organism>
<accession>A0A0D0BKG4</accession>
<dbReference type="AlphaFoldDB" id="A0A0D0BKG4"/>
<protein>
    <submittedName>
        <fullName evidence="2">Uncharacterized protein</fullName>
    </submittedName>
</protein>
<evidence type="ECO:0000256" key="1">
    <source>
        <dbReference type="SAM" id="MobiDB-lite"/>
    </source>
</evidence>
<reference evidence="3" key="2">
    <citation type="submission" date="2015-01" db="EMBL/GenBank/DDBJ databases">
        <title>Evolutionary Origins and Diversification of the Mycorrhizal Mutualists.</title>
        <authorList>
            <consortium name="DOE Joint Genome Institute"/>
            <consortium name="Mycorrhizal Genomics Consortium"/>
            <person name="Kohler A."/>
            <person name="Kuo A."/>
            <person name="Nagy L.G."/>
            <person name="Floudas D."/>
            <person name="Copeland A."/>
            <person name="Barry K.W."/>
            <person name="Cichocki N."/>
            <person name="Veneault-Fourrey C."/>
            <person name="LaButti K."/>
            <person name="Lindquist E.A."/>
            <person name="Lipzen A."/>
            <person name="Lundell T."/>
            <person name="Morin E."/>
            <person name="Murat C."/>
            <person name="Riley R."/>
            <person name="Ohm R."/>
            <person name="Sun H."/>
            <person name="Tunlid A."/>
            <person name="Henrissat B."/>
            <person name="Grigoriev I.V."/>
            <person name="Hibbett D.S."/>
            <person name="Martin F."/>
        </authorList>
    </citation>
    <scope>NUCLEOTIDE SEQUENCE [LARGE SCALE GENOMIC DNA]</scope>
    <source>
        <strain evidence="3">Ve08.2h10</strain>
    </source>
</reference>
<dbReference type="EMBL" id="KN831159">
    <property type="protein sequence ID" value="KIK72162.1"/>
    <property type="molecule type" value="Genomic_DNA"/>
</dbReference>
<dbReference type="InParanoid" id="A0A0D0BKG4"/>
<feature type="compositionally biased region" description="Basic and acidic residues" evidence="1">
    <location>
        <begin position="45"/>
        <end position="60"/>
    </location>
</feature>
<proteinExistence type="predicted"/>
<sequence>MGKQAKGRGLDNEGSEEEEANGQRQTQSEVVSNPKDSSAYQARNKVRERESKGKDGREAQKLIVKPRPSRSGRDSSPLPKSRQVGCEGSGVNSDMTGGSTHRTKDRPASKGKAQVAGAKPGPSKTSRTKGQNAKRVPQESRERSDNGSDKQQRRPKRTRRAPTQFPEESPQVALADKRKRK</sequence>
<evidence type="ECO:0000313" key="2">
    <source>
        <dbReference type="EMBL" id="KIK72162.1"/>
    </source>
</evidence>
<dbReference type="Proteomes" id="UP000054538">
    <property type="component" value="Unassembled WGS sequence"/>
</dbReference>
<gene>
    <name evidence="2" type="ORF">PAXRUDRAFT_22320</name>
</gene>
<reference evidence="2 3" key="1">
    <citation type="submission" date="2014-04" db="EMBL/GenBank/DDBJ databases">
        <authorList>
            <consortium name="DOE Joint Genome Institute"/>
            <person name="Kuo A."/>
            <person name="Kohler A."/>
            <person name="Jargeat P."/>
            <person name="Nagy L.G."/>
            <person name="Floudas D."/>
            <person name="Copeland A."/>
            <person name="Barry K.W."/>
            <person name="Cichocki N."/>
            <person name="Veneault-Fourrey C."/>
            <person name="LaButti K."/>
            <person name="Lindquist E.A."/>
            <person name="Lipzen A."/>
            <person name="Lundell T."/>
            <person name="Morin E."/>
            <person name="Murat C."/>
            <person name="Sun H."/>
            <person name="Tunlid A."/>
            <person name="Henrissat B."/>
            <person name="Grigoriev I.V."/>
            <person name="Hibbett D.S."/>
            <person name="Martin F."/>
            <person name="Nordberg H.P."/>
            <person name="Cantor M.N."/>
            <person name="Hua S.X."/>
        </authorList>
    </citation>
    <scope>NUCLEOTIDE SEQUENCE [LARGE SCALE GENOMIC DNA]</scope>
    <source>
        <strain evidence="2 3">Ve08.2h10</strain>
    </source>
</reference>
<name>A0A0D0BKG4_9AGAM</name>
<feature type="region of interest" description="Disordered" evidence="1">
    <location>
        <begin position="1"/>
        <end position="181"/>
    </location>
</feature>
<feature type="compositionally biased region" description="Basic and acidic residues" evidence="1">
    <location>
        <begin position="136"/>
        <end position="152"/>
    </location>
</feature>